<feature type="region of interest" description="Disordered" evidence="1">
    <location>
        <begin position="1"/>
        <end position="22"/>
    </location>
</feature>
<feature type="compositionally biased region" description="Basic and acidic residues" evidence="1">
    <location>
        <begin position="91"/>
        <end position="100"/>
    </location>
</feature>
<dbReference type="AlphaFoldDB" id="A0A4S8KYY3"/>
<name>A0A4S8KYY3_DENBC</name>
<evidence type="ECO:0000256" key="1">
    <source>
        <dbReference type="SAM" id="MobiDB-lite"/>
    </source>
</evidence>
<keyword evidence="2" id="KW-0812">Transmembrane</keyword>
<evidence type="ECO:0000313" key="3">
    <source>
        <dbReference type="EMBL" id="THU80838.1"/>
    </source>
</evidence>
<feature type="region of interest" description="Disordered" evidence="1">
    <location>
        <begin position="64"/>
        <end position="107"/>
    </location>
</feature>
<sequence length="107" mass="11543">MSILMDLDKNREDPSPGPLLAGTNDTDSFYNHSYSLSPAVLAAAGVWSGCCWCSVWASSIRWSARGRRRRPSVVSSSQSSNGPGGMMSAERLAKEREAYGHHGPSAR</sequence>
<organism evidence="3 4">
    <name type="scientific">Dendrothele bispora (strain CBS 962.96)</name>
    <dbReference type="NCBI Taxonomy" id="1314807"/>
    <lineage>
        <taxon>Eukaryota</taxon>
        <taxon>Fungi</taxon>
        <taxon>Dikarya</taxon>
        <taxon>Basidiomycota</taxon>
        <taxon>Agaricomycotina</taxon>
        <taxon>Agaricomycetes</taxon>
        <taxon>Agaricomycetidae</taxon>
        <taxon>Agaricales</taxon>
        <taxon>Agaricales incertae sedis</taxon>
        <taxon>Dendrothele</taxon>
    </lineage>
</organism>
<feature type="compositionally biased region" description="Low complexity" evidence="1">
    <location>
        <begin position="72"/>
        <end position="81"/>
    </location>
</feature>
<evidence type="ECO:0000313" key="4">
    <source>
        <dbReference type="Proteomes" id="UP000297245"/>
    </source>
</evidence>
<keyword evidence="2" id="KW-1133">Transmembrane helix</keyword>
<feature type="compositionally biased region" description="Basic and acidic residues" evidence="1">
    <location>
        <begin position="1"/>
        <end position="14"/>
    </location>
</feature>
<feature type="transmembrane region" description="Helical" evidence="2">
    <location>
        <begin position="39"/>
        <end position="60"/>
    </location>
</feature>
<dbReference type="EMBL" id="ML179865">
    <property type="protein sequence ID" value="THU80838.1"/>
    <property type="molecule type" value="Genomic_DNA"/>
</dbReference>
<evidence type="ECO:0000256" key="2">
    <source>
        <dbReference type="SAM" id="Phobius"/>
    </source>
</evidence>
<dbReference type="Proteomes" id="UP000297245">
    <property type="component" value="Unassembled WGS sequence"/>
</dbReference>
<protein>
    <submittedName>
        <fullName evidence="3">Uncharacterized protein</fullName>
    </submittedName>
</protein>
<keyword evidence="4" id="KW-1185">Reference proteome</keyword>
<accession>A0A4S8KYY3</accession>
<gene>
    <name evidence="3" type="ORF">K435DRAFT_873964</name>
</gene>
<proteinExistence type="predicted"/>
<keyword evidence="2" id="KW-0472">Membrane</keyword>
<reference evidence="3 4" key="1">
    <citation type="journal article" date="2019" name="Nat. Ecol. Evol.">
        <title>Megaphylogeny resolves global patterns of mushroom evolution.</title>
        <authorList>
            <person name="Varga T."/>
            <person name="Krizsan K."/>
            <person name="Foldi C."/>
            <person name="Dima B."/>
            <person name="Sanchez-Garcia M."/>
            <person name="Sanchez-Ramirez S."/>
            <person name="Szollosi G.J."/>
            <person name="Szarkandi J.G."/>
            <person name="Papp V."/>
            <person name="Albert L."/>
            <person name="Andreopoulos W."/>
            <person name="Angelini C."/>
            <person name="Antonin V."/>
            <person name="Barry K.W."/>
            <person name="Bougher N.L."/>
            <person name="Buchanan P."/>
            <person name="Buyck B."/>
            <person name="Bense V."/>
            <person name="Catcheside P."/>
            <person name="Chovatia M."/>
            <person name="Cooper J."/>
            <person name="Damon W."/>
            <person name="Desjardin D."/>
            <person name="Finy P."/>
            <person name="Geml J."/>
            <person name="Haridas S."/>
            <person name="Hughes K."/>
            <person name="Justo A."/>
            <person name="Karasinski D."/>
            <person name="Kautmanova I."/>
            <person name="Kiss B."/>
            <person name="Kocsube S."/>
            <person name="Kotiranta H."/>
            <person name="LaButti K.M."/>
            <person name="Lechner B.E."/>
            <person name="Liimatainen K."/>
            <person name="Lipzen A."/>
            <person name="Lukacs Z."/>
            <person name="Mihaltcheva S."/>
            <person name="Morgado L.N."/>
            <person name="Niskanen T."/>
            <person name="Noordeloos M.E."/>
            <person name="Ohm R.A."/>
            <person name="Ortiz-Santana B."/>
            <person name="Ovrebo C."/>
            <person name="Racz N."/>
            <person name="Riley R."/>
            <person name="Savchenko A."/>
            <person name="Shiryaev A."/>
            <person name="Soop K."/>
            <person name="Spirin V."/>
            <person name="Szebenyi C."/>
            <person name="Tomsovsky M."/>
            <person name="Tulloss R.E."/>
            <person name="Uehling J."/>
            <person name="Grigoriev I.V."/>
            <person name="Vagvolgyi C."/>
            <person name="Papp T."/>
            <person name="Martin F.M."/>
            <person name="Miettinen O."/>
            <person name="Hibbett D.S."/>
            <person name="Nagy L.G."/>
        </authorList>
    </citation>
    <scope>NUCLEOTIDE SEQUENCE [LARGE SCALE GENOMIC DNA]</scope>
    <source>
        <strain evidence="3 4">CBS 962.96</strain>
    </source>
</reference>